<reference evidence="2" key="1">
    <citation type="submission" date="2015-04" db="UniProtKB">
        <authorList>
            <consortium name="EnsemblPlants"/>
        </authorList>
    </citation>
    <scope>IDENTIFICATION</scope>
</reference>
<evidence type="ECO:0000256" key="1">
    <source>
        <dbReference type="SAM" id="MobiDB-lite"/>
    </source>
</evidence>
<sequence>MSFTPPNTHSPDAVQANDEPVSGDGKEEDANRGLAGNNAIQSSEGKPALGDGEGSPDAVQMNDEPVSGDGEEEDANCGSAGNNAIQSSEGKPVPGDGEVEDAKLGSAGNDDIQSKEQDSDLQEGRKDEKDNDTEGEQAKSDERDNKSEEDGGGGNGGSANHAEEDGGVGKGGLPVIDGSKFQEVASSTNEVPRRRGRKKGPTDDLGVISPWFGKRNLSLSSKVHSTRKLRQHKMMFNDEICKCFSNNEHVVLRVGEISMSGVQLEKFVNEGDNADSILKAFVQCFNHDEQSSKLDEARTIIIPPLRFPNTPKPPMLLQKAPNIPETKPQKSQ</sequence>
<evidence type="ECO:0000313" key="3">
    <source>
        <dbReference type="Proteomes" id="UP000026962"/>
    </source>
</evidence>
<dbReference type="Proteomes" id="UP000026962">
    <property type="component" value="Chromosome 7"/>
</dbReference>
<feature type="region of interest" description="Disordered" evidence="1">
    <location>
        <begin position="1"/>
        <end position="202"/>
    </location>
</feature>
<feature type="compositionally biased region" description="Basic and acidic residues" evidence="1">
    <location>
        <begin position="136"/>
        <end position="149"/>
    </location>
</feature>
<keyword evidence="3" id="KW-1185">Reference proteome</keyword>
<dbReference type="EnsemblPlants" id="OPUNC07G14920.1">
    <property type="protein sequence ID" value="OPUNC07G14920.1"/>
    <property type="gene ID" value="OPUNC07G14920"/>
</dbReference>
<evidence type="ECO:0000313" key="2">
    <source>
        <dbReference type="EnsemblPlants" id="OPUNC07G14920.1"/>
    </source>
</evidence>
<protein>
    <submittedName>
        <fullName evidence="2">Uncharacterized protein</fullName>
    </submittedName>
</protein>
<feature type="compositionally biased region" description="Basic and acidic residues" evidence="1">
    <location>
        <begin position="112"/>
        <end position="129"/>
    </location>
</feature>
<dbReference type="Gramene" id="OPUNC07G14920.1">
    <property type="protein sequence ID" value="OPUNC07G14920.1"/>
    <property type="gene ID" value="OPUNC07G14920"/>
</dbReference>
<name>A0A0E0LL97_ORYPU</name>
<dbReference type="HOGENOM" id="CLU_837804_0_0_1"/>
<feature type="region of interest" description="Disordered" evidence="1">
    <location>
        <begin position="309"/>
        <end position="332"/>
    </location>
</feature>
<dbReference type="AlphaFoldDB" id="A0A0E0LL97"/>
<accession>A0A0E0LL97</accession>
<feature type="compositionally biased region" description="Polar residues" evidence="1">
    <location>
        <begin position="1"/>
        <end position="10"/>
    </location>
</feature>
<reference evidence="2" key="2">
    <citation type="submission" date="2018-05" db="EMBL/GenBank/DDBJ databases">
        <title>OpunRS2 (Oryza punctata Reference Sequence Version 2).</title>
        <authorList>
            <person name="Zhang J."/>
            <person name="Kudrna D."/>
            <person name="Lee S."/>
            <person name="Talag J."/>
            <person name="Welchert J."/>
            <person name="Wing R.A."/>
        </authorList>
    </citation>
    <scope>NUCLEOTIDE SEQUENCE [LARGE SCALE GENOMIC DNA]</scope>
</reference>
<organism evidence="2">
    <name type="scientific">Oryza punctata</name>
    <name type="common">Red rice</name>
    <dbReference type="NCBI Taxonomy" id="4537"/>
    <lineage>
        <taxon>Eukaryota</taxon>
        <taxon>Viridiplantae</taxon>
        <taxon>Streptophyta</taxon>
        <taxon>Embryophyta</taxon>
        <taxon>Tracheophyta</taxon>
        <taxon>Spermatophyta</taxon>
        <taxon>Magnoliopsida</taxon>
        <taxon>Liliopsida</taxon>
        <taxon>Poales</taxon>
        <taxon>Poaceae</taxon>
        <taxon>BOP clade</taxon>
        <taxon>Oryzoideae</taxon>
        <taxon>Oryzeae</taxon>
        <taxon>Oryzinae</taxon>
        <taxon>Oryza</taxon>
    </lineage>
</organism>
<proteinExistence type="predicted"/>
<feature type="compositionally biased region" description="Polar residues" evidence="1">
    <location>
        <begin position="79"/>
        <end position="89"/>
    </location>
</feature>